<evidence type="ECO:0000313" key="2">
    <source>
        <dbReference type="EMBL" id="ABC67423.1"/>
    </source>
</evidence>
<name>Q2LEP2_9ACTN</name>
<dbReference type="RefSeq" id="WP_012477064.1">
    <property type="nucleotide sequence ID" value="NC_010851.1"/>
</dbReference>
<reference evidence="2" key="1">
    <citation type="journal article" date="2006" name="Appl. Environ. Microbiol.">
        <title>Diversity of telomere palindromic sequences and replication genes among Streptomyces linear plasmids.</title>
        <authorList>
            <person name="Zhang R."/>
            <person name="Yang Y."/>
            <person name="Fang P."/>
            <person name="Jiang C."/>
            <person name="Xu L."/>
            <person name="Zhu Y."/>
            <person name="Shen M."/>
            <person name="Xia H."/>
            <person name="Zhao J."/>
            <person name="Chen T."/>
            <person name="Qin Z."/>
        </authorList>
    </citation>
    <scope>NUCLEOTIDE SEQUENCE</scope>
    <source>
        <strain evidence="2">FR1</strain>
        <plasmid evidence="2">pFRL1</plasmid>
    </source>
</reference>
<evidence type="ECO:0000256" key="1">
    <source>
        <dbReference type="SAM" id="SignalP"/>
    </source>
</evidence>
<feature type="signal peptide" evidence="1">
    <location>
        <begin position="1"/>
        <end position="21"/>
    </location>
</feature>
<proteinExistence type="predicted"/>
<keyword evidence="1" id="KW-0732">Signal</keyword>
<dbReference type="AlphaFoldDB" id="Q2LEP2"/>
<sequence>MQAHRPAVFAAVLGLTRAASAAGDFWVQSDFCARVKGASDDHPVTYQDPVTEKKTVHGTADGRKACLEHCLTYTATQAIVAGLGARALGIRVHPAAAAAALAISFGTHYAADRRVPGKGLLEKLATKTGKGGFYKLADFGMNGAFHLDSAWHHGWETVAALIATTGAKTR</sequence>
<dbReference type="EMBL" id="DQ322651">
    <property type="protein sequence ID" value="ABC67423.1"/>
    <property type="molecule type" value="Genomic_DNA"/>
</dbReference>
<protein>
    <submittedName>
        <fullName evidence="2">Uncharacterized protein</fullName>
    </submittedName>
</protein>
<keyword evidence="2" id="KW-0614">Plasmid</keyword>
<organism evidence="2">
    <name type="scientific">Streptomyces sp. FR1</name>
    <dbReference type="NCBI Taxonomy" id="349971"/>
    <lineage>
        <taxon>Bacteria</taxon>
        <taxon>Bacillati</taxon>
        <taxon>Actinomycetota</taxon>
        <taxon>Actinomycetes</taxon>
        <taxon>Kitasatosporales</taxon>
        <taxon>Streptomycetaceae</taxon>
        <taxon>Streptomyces</taxon>
    </lineage>
</organism>
<feature type="chain" id="PRO_5004212246" evidence="1">
    <location>
        <begin position="22"/>
        <end position="170"/>
    </location>
</feature>
<gene>
    <name evidence="2" type="ORF">pFRL1.35</name>
</gene>
<accession>Q2LEP2</accession>
<geneLocation type="plasmid" evidence="2">
    <name>pFRL1</name>
</geneLocation>